<dbReference type="AlphaFoldDB" id="C1N1C4"/>
<accession>C1N1C4</accession>
<proteinExistence type="predicted"/>
<evidence type="ECO:0000313" key="2">
    <source>
        <dbReference type="Proteomes" id="UP000001876"/>
    </source>
</evidence>
<protein>
    <submittedName>
        <fullName evidence="1">Predicted protein</fullName>
    </submittedName>
</protein>
<gene>
    <name evidence="1" type="ORF">MICPUCDRAFT_51347</name>
</gene>
<dbReference type="RefSeq" id="XP_003061789.1">
    <property type="nucleotide sequence ID" value="XM_003061743.1"/>
</dbReference>
<evidence type="ECO:0000313" key="1">
    <source>
        <dbReference type="EMBL" id="EEH54419.1"/>
    </source>
</evidence>
<dbReference type="KEGG" id="mpp:MICPUCDRAFT_51347"/>
<sequence>MNGQWFGRIVRAIDASVEGAEVMYAGHPDVVRNVVLFFDARDGDAIAAAVINEYGGVEEKDGGYRVKGKNVAATSADDWMPVNGDVGCVSLAFDEKKETMYACAKDSGVEDYDDCPPVPSPGEFENDGAGIDLEAIGADRAVILKRSPAALTDEAFGLDASANEEEDYAAKWPEAMPGLWSGTMVANDEKYVSILGATPTFLSVFQGAAPNAWVFMDPEDETKIASANVGLMRSVKEREDGSFEFTNEAWKYTPGPEHVAGRDDWCNAFVLRDDSVYMLSNSRADDVDDAGTIAPECPRMPELETLGQVATLIAEGGTPTFELLSDQGAVSAVMLTRQ</sequence>
<organism evidence="2">
    <name type="scientific">Micromonas pusilla (strain CCMP1545)</name>
    <name type="common">Picoplanktonic green alga</name>
    <dbReference type="NCBI Taxonomy" id="564608"/>
    <lineage>
        <taxon>Eukaryota</taxon>
        <taxon>Viridiplantae</taxon>
        <taxon>Chlorophyta</taxon>
        <taxon>Mamiellophyceae</taxon>
        <taxon>Mamiellales</taxon>
        <taxon>Mamiellaceae</taxon>
        <taxon>Micromonas</taxon>
    </lineage>
</organism>
<name>C1N1C4_MICPC</name>
<keyword evidence="2" id="KW-1185">Reference proteome</keyword>
<dbReference type="Proteomes" id="UP000001876">
    <property type="component" value="Unassembled WGS sequence"/>
</dbReference>
<dbReference type="EMBL" id="GG663744">
    <property type="protein sequence ID" value="EEH54419.1"/>
    <property type="molecule type" value="Genomic_DNA"/>
</dbReference>
<dbReference type="GeneID" id="9686982"/>
<reference evidence="1 2" key="1">
    <citation type="journal article" date="2009" name="Science">
        <title>Green evolution and dynamic adaptations revealed by genomes of the marine picoeukaryotes Micromonas.</title>
        <authorList>
            <person name="Worden A.Z."/>
            <person name="Lee J.H."/>
            <person name="Mock T."/>
            <person name="Rouze P."/>
            <person name="Simmons M.P."/>
            <person name="Aerts A.L."/>
            <person name="Allen A.E."/>
            <person name="Cuvelier M.L."/>
            <person name="Derelle E."/>
            <person name="Everett M.V."/>
            <person name="Foulon E."/>
            <person name="Grimwood J."/>
            <person name="Gundlach H."/>
            <person name="Henrissat B."/>
            <person name="Napoli C."/>
            <person name="McDonald S.M."/>
            <person name="Parker M.S."/>
            <person name="Rombauts S."/>
            <person name="Salamov A."/>
            <person name="Von Dassow P."/>
            <person name="Badger J.H."/>
            <person name="Coutinho P.M."/>
            <person name="Demir E."/>
            <person name="Dubchak I."/>
            <person name="Gentemann C."/>
            <person name="Eikrem W."/>
            <person name="Gready J.E."/>
            <person name="John U."/>
            <person name="Lanier W."/>
            <person name="Lindquist E.A."/>
            <person name="Lucas S."/>
            <person name="Mayer K.F."/>
            <person name="Moreau H."/>
            <person name="Not F."/>
            <person name="Otillar R."/>
            <person name="Panaud O."/>
            <person name="Pangilinan J."/>
            <person name="Paulsen I."/>
            <person name="Piegu B."/>
            <person name="Poliakov A."/>
            <person name="Robbens S."/>
            <person name="Schmutz J."/>
            <person name="Toulza E."/>
            <person name="Wyss T."/>
            <person name="Zelensky A."/>
            <person name="Zhou K."/>
            <person name="Armbrust E.V."/>
            <person name="Bhattacharya D."/>
            <person name="Goodenough U.W."/>
            <person name="Van de Peer Y."/>
            <person name="Grigoriev I.V."/>
        </authorList>
    </citation>
    <scope>NUCLEOTIDE SEQUENCE [LARGE SCALE GENOMIC DNA]</scope>
    <source>
        <strain evidence="1 2">CCMP1545</strain>
    </source>
</reference>